<name>A0AAN8V726_9MAGN</name>
<keyword evidence="3 10" id="KW-0808">Transferase</keyword>
<keyword evidence="5" id="KW-0752">Steroid biosynthesis</keyword>
<evidence type="ECO:0000256" key="5">
    <source>
        <dbReference type="ARBA" id="ARBA00022955"/>
    </source>
</evidence>
<keyword evidence="4 10" id="KW-0949">S-adenosyl-L-methionine</keyword>
<dbReference type="GO" id="GO:0016126">
    <property type="term" value="P:sterol biosynthetic process"/>
    <property type="evidence" value="ECO:0007669"/>
    <property type="project" value="UniProtKB-KW"/>
</dbReference>
<dbReference type="GO" id="GO:0032259">
    <property type="term" value="P:methylation"/>
    <property type="evidence" value="ECO:0007669"/>
    <property type="project" value="UniProtKB-KW"/>
</dbReference>
<gene>
    <name evidence="13" type="ORF">RJ641_004970</name>
</gene>
<dbReference type="InterPro" id="IPR029063">
    <property type="entry name" value="SAM-dependent_MTases_sf"/>
</dbReference>
<dbReference type="AlphaFoldDB" id="A0AAN8V726"/>
<organism evidence="13 14">
    <name type="scientific">Dillenia turbinata</name>
    <dbReference type="NCBI Taxonomy" id="194707"/>
    <lineage>
        <taxon>Eukaryota</taxon>
        <taxon>Viridiplantae</taxon>
        <taxon>Streptophyta</taxon>
        <taxon>Embryophyta</taxon>
        <taxon>Tracheophyta</taxon>
        <taxon>Spermatophyta</taxon>
        <taxon>Magnoliopsida</taxon>
        <taxon>eudicotyledons</taxon>
        <taxon>Gunneridae</taxon>
        <taxon>Pentapetalae</taxon>
        <taxon>Dilleniales</taxon>
        <taxon>Dilleniaceae</taxon>
        <taxon>Dillenia</taxon>
    </lineage>
</organism>
<feature type="domain" description="SAM-dependent methyltransferase Erg6/SMT-type" evidence="12">
    <location>
        <begin position="1"/>
        <end position="186"/>
    </location>
</feature>
<comment type="pathway">
    <text evidence="1">Steroid biosynthesis; sterol biosynthesis.</text>
</comment>
<keyword evidence="2 10" id="KW-0489">Methyltransferase</keyword>
<proteinExistence type="inferred from homology"/>
<keyword evidence="5" id="KW-0443">Lipid metabolism</keyword>
<dbReference type="Pfam" id="PF08241">
    <property type="entry name" value="Methyltransf_11"/>
    <property type="match status" value="1"/>
</dbReference>
<keyword evidence="8" id="KW-0753">Steroid metabolism</keyword>
<dbReference type="GO" id="GO:0005783">
    <property type="term" value="C:endoplasmic reticulum"/>
    <property type="evidence" value="ECO:0007669"/>
    <property type="project" value="TreeGrafter"/>
</dbReference>
<dbReference type="InterPro" id="IPR013216">
    <property type="entry name" value="Methyltransf_11"/>
</dbReference>
<dbReference type="GO" id="GO:0003838">
    <property type="term" value="F:sterol 24-C-methyltransferase activity"/>
    <property type="evidence" value="ECO:0007669"/>
    <property type="project" value="TreeGrafter"/>
</dbReference>
<dbReference type="InterPro" id="IPR030384">
    <property type="entry name" value="MeTrfase_SMT"/>
</dbReference>
<feature type="non-terminal residue" evidence="13">
    <location>
        <position position="1"/>
    </location>
</feature>
<protein>
    <recommendedName>
        <fullName evidence="11">Methyltransferase</fullName>
        <ecNumber evidence="11">2.1.1.-</ecNumber>
    </recommendedName>
</protein>
<dbReference type="PANTHER" id="PTHR44068:SF1">
    <property type="entry name" value="HYPOTHETICAL LOC100005854"/>
    <property type="match status" value="1"/>
</dbReference>
<evidence type="ECO:0000256" key="3">
    <source>
        <dbReference type="ARBA" id="ARBA00022679"/>
    </source>
</evidence>
<keyword evidence="7" id="KW-1207">Sterol metabolism</keyword>
<dbReference type="Proteomes" id="UP001370490">
    <property type="component" value="Unassembled WGS sequence"/>
</dbReference>
<evidence type="ECO:0000256" key="10">
    <source>
        <dbReference type="PROSITE-ProRule" id="PRU01022"/>
    </source>
</evidence>
<dbReference type="Pfam" id="PF08498">
    <property type="entry name" value="Sterol_MT_C"/>
    <property type="match status" value="1"/>
</dbReference>
<dbReference type="Gene3D" id="3.40.50.150">
    <property type="entry name" value="Vaccinia Virus protein VP39"/>
    <property type="match status" value="1"/>
</dbReference>
<evidence type="ECO:0000256" key="7">
    <source>
        <dbReference type="ARBA" id="ARBA00023166"/>
    </source>
</evidence>
<keyword evidence="5" id="KW-0444">Lipid biosynthesis</keyword>
<dbReference type="SUPFAM" id="SSF53335">
    <property type="entry name" value="S-adenosyl-L-methionine-dependent methyltransferases"/>
    <property type="match status" value="1"/>
</dbReference>
<evidence type="ECO:0000256" key="9">
    <source>
        <dbReference type="ARBA" id="ARBA00038188"/>
    </source>
</evidence>
<dbReference type="PROSITE" id="PS51685">
    <property type="entry name" value="SAM_MT_ERG6_SMT"/>
    <property type="match status" value="1"/>
</dbReference>
<dbReference type="InterPro" id="IPR013705">
    <property type="entry name" value="Sterol_MeTrfase_C"/>
</dbReference>
<dbReference type="CDD" id="cd02440">
    <property type="entry name" value="AdoMet_MTases"/>
    <property type="match status" value="1"/>
</dbReference>
<evidence type="ECO:0000256" key="8">
    <source>
        <dbReference type="ARBA" id="ARBA00023221"/>
    </source>
</evidence>
<evidence type="ECO:0000313" key="13">
    <source>
        <dbReference type="EMBL" id="KAK6928765.1"/>
    </source>
</evidence>
<sequence>ELNCIAGVDRVCNFVKGDFMKMPFVDNSFDAVYAIEATCHAPDPVGCYKEIYRVLKPGQYFAAYEWCLTDSYDPSNQTHQKIKVEIEVGSGLTDIRLRTECLEAVKEAGFEVVWEKDLAKESPVPWYQPLDSHRLSFSNFRTTHIGRFFTRTLLIALERVGLAPKGSQRVQAFLEQAADGLVEGGR</sequence>
<evidence type="ECO:0000256" key="1">
    <source>
        <dbReference type="ARBA" id="ARBA00004938"/>
    </source>
</evidence>
<evidence type="ECO:0000256" key="2">
    <source>
        <dbReference type="ARBA" id="ARBA00022603"/>
    </source>
</evidence>
<accession>A0AAN8V726</accession>
<evidence type="ECO:0000259" key="12">
    <source>
        <dbReference type="PROSITE" id="PS51685"/>
    </source>
</evidence>
<evidence type="ECO:0000256" key="6">
    <source>
        <dbReference type="ARBA" id="ARBA00023011"/>
    </source>
</evidence>
<evidence type="ECO:0000313" key="14">
    <source>
        <dbReference type="Proteomes" id="UP001370490"/>
    </source>
</evidence>
<keyword evidence="6" id="KW-0756">Sterol biosynthesis</keyword>
<dbReference type="EMBL" id="JBAMMX010000013">
    <property type="protein sequence ID" value="KAK6928765.1"/>
    <property type="molecule type" value="Genomic_DNA"/>
</dbReference>
<evidence type="ECO:0000256" key="4">
    <source>
        <dbReference type="ARBA" id="ARBA00022691"/>
    </source>
</evidence>
<dbReference type="InterPro" id="IPR050447">
    <property type="entry name" value="Erg6_SMT_methyltransf"/>
</dbReference>
<dbReference type="PANTHER" id="PTHR44068">
    <property type="entry name" value="ZGC:194242"/>
    <property type="match status" value="1"/>
</dbReference>
<keyword evidence="14" id="KW-1185">Reference proteome</keyword>
<comment type="similarity">
    <text evidence="9 10 11">Belongs to the class I-like SAM-binding methyltransferase superfamily. Erg6/SMT family.</text>
</comment>
<reference evidence="13 14" key="1">
    <citation type="submission" date="2023-12" db="EMBL/GenBank/DDBJ databases">
        <title>A high-quality genome assembly for Dillenia turbinata (Dilleniales).</title>
        <authorList>
            <person name="Chanderbali A."/>
        </authorList>
    </citation>
    <scope>NUCLEOTIDE SEQUENCE [LARGE SCALE GENOMIC DNA]</scope>
    <source>
        <strain evidence="13">LSX21</strain>
        <tissue evidence="13">Leaf</tissue>
    </source>
</reference>
<dbReference type="EC" id="2.1.1.-" evidence="11"/>
<comment type="caution">
    <text evidence="13">The sequence shown here is derived from an EMBL/GenBank/DDBJ whole genome shotgun (WGS) entry which is preliminary data.</text>
</comment>
<evidence type="ECO:0000256" key="11">
    <source>
        <dbReference type="RuleBase" id="RU362025"/>
    </source>
</evidence>